<accession>A0A955L1M3</accession>
<protein>
    <submittedName>
        <fullName evidence="1">Uncharacterized protein</fullName>
    </submittedName>
</protein>
<feature type="non-terminal residue" evidence="1">
    <location>
        <position position="364"/>
    </location>
</feature>
<reference evidence="1" key="2">
    <citation type="journal article" date="2021" name="Microbiome">
        <title>Successional dynamics and alternative stable states in a saline activated sludge microbial community over 9 years.</title>
        <authorList>
            <person name="Wang Y."/>
            <person name="Ye J."/>
            <person name="Ju F."/>
            <person name="Liu L."/>
            <person name="Boyd J.A."/>
            <person name="Deng Y."/>
            <person name="Parks D.H."/>
            <person name="Jiang X."/>
            <person name="Yin X."/>
            <person name="Woodcroft B.J."/>
            <person name="Tyson G.W."/>
            <person name="Hugenholtz P."/>
            <person name="Polz M.F."/>
            <person name="Zhang T."/>
        </authorList>
    </citation>
    <scope>NUCLEOTIDE SEQUENCE</scope>
    <source>
        <strain evidence="1">HKST-UBA13</strain>
    </source>
</reference>
<gene>
    <name evidence="1" type="ORF">KC678_02785</name>
</gene>
<reference evidence="1" key="1">
    <citation type="submission" date="2020-04" db="EMBL/GenBank/DDBJ databases">
        <authorList>
            <person name="Zhang T."/>
        </authorList>
    </citation>
    <scope>NUCLEOTIDE SEQUENCE</scope>
    <source>
        <strain evidence="1">HKST-UBA13</strain>
    </source>
</reference>
<evidence type="ECO:0000313" key="2">
    <source>
        <dbReference type="Proteomes" id="UP000775877"/>
    </source>
</evidence>
<proteinExistence type="predicted"/>
<dbReference type="EMBL" id="JAGQLJ010000054">
    <property type="protein sequence ID" value="MCA9381166.1"/>
    <property type="molecule type" value="Genomic_DNA"/>
</dbReference>
<evidence type="ECO:0000313" key="1">
    <source>
        <dbReference type="EMBL" id="MCA9381166.1"/>
    </source>
</evidence>
<comment type="caution">
    <text evidence="1">The sequence shown here is derived from an EMBL/GenBank/DDBJ whole genome shotgun (WGS) entry which is preliminary data.</text>
</comment>
<dbReference type="Proteomes" id="UP000775877">
    <property type="component" value="Unassembled WGS sequence"/>
</dbReference>
<organism evidence="1 2">
    <name type="scientific">Candidatus Dojkabacteria bacterium</name>
    <dbReference type="NCBI Taxonomy" id="2099670"/>
    <lineage>
        <taxon>Bacteria</taxon>
        <taxon>Candidatus Dojkabacteria</taxon>
    </lineage>
</organism>
<dbReference type="AlphaFoldDB" id="A0A955L1M3"/>
<name>A0A955L1M3_9BACT</name>
<sequence length="364" mass="39378">MAVDRTISVGLALENINTFLSEGEQANSLLGDLNRAFEQVAGAINRLDFSKFQFPEGRKVESSATAIDKFADALDKLNRSTPTSANNNGTSFLRNIENSSSKKILDTARSVTAFFNAANRLKDVNFSKFNGEINNFLDQFKRTKPEDFDKFGKGVSQLVTALNRLTKLQGIPTTVISNLVLLTTGLKELEALNLQNLSSALPSFANGLQQLGKALRSFSSGQNVGELPNVLKAAVQALEGFINVLTQLQSGLTGTIATDLKNITDAIKTFAKSAKQFADVGDFSALQDNLRNAAQAFKDFVNGFSKSAQSIDFTNDVVPSIKVLTELANVFTSLSRRSKGLVDFTTTIQSINTAVRNLDTDALV</sequence>